<dbReference type="Proteomes" id="UP000230000">
    <property type="component" value="Unassembled WGS sequence"/>
</dbReference>
<keyword evidence="3 5" id="KW-0808">Transferase</keyword>
<evidence type="ECO:0000313" key="5">
    <source>
        <dbReference type="EMBL" id="PJJ74690.1"/>
    </source>
</evidence>
<evidence type="ECO:0000256" key="1">
    <source>
        <dbReference type="ARBA" id="ARBA00006739"/>
    </source>
</evidence>
<protein>
    <submittedName>
        <fullName evidence="5">Glycosyltransferase involved in cell wall biosynthesis</fullName>
    </submittedName>
</protein>
<dbReference type="EMBL" id="PGFG01000001">
    <property type="protein sequence ID" value="PJJ74690.1"/>
    <property type="molecule type" value="Genomic_DNA"/>
</dbReference>
<gene>
    <name evidence="5" type="ORF">BXY57_0252</name>
</gene>
<dbReference type="GO" id="GO:0016757">
    <property type="term" value="F:glycosyltransferase activity"/>
    <property type="evidence" value="ECO:0007669"/>
    <property type="project" value="UniProtKB-KW"/>
</dbReference>
<reference evidence="5 6" key="1">
    <citation type="submission" date="2017-11" db="EMBL/GenBank/DDBJ databases">
        <title>Genomic Encyclopedia of Archaeal and Bacterial Type Strains, Phase II (KMG-II): From Individual Species to Whole Genera.</title>
        <authorList>
            <person name="Goeker M."/>
        </authorList>
    </citation>
    <scope>NUCLEOTIDE SEQUENCE [LARGE SCALE GENOMIC DNA]</scope>
    <source>
        <strain evidence="5 6">DSM 27268</strain>
    </source>
</reference>
<organism evidence="5 6">
    <name type="scientific">Thermoflavifilum aggregans</name>
    <dbReference type="NCBI Taxonomy" id="454188"/>
    <lineage>
        <taxon>Bacteria</taxon>
        <taxon>Pseudomonadati</taxon>
        <taxon>Bacteroidota</taxon>
        <taxon>Chitinophagia</taxon>
        <taxon>Chitinophagales</taxon>
        <taxon>Chitinophagaceae</taxon>
        <taxon>Thermoflavifilum</taxon>
    </lineage>
</organism>
<dbReference type="Gene3D" id="3.90.550.10">
    <property type="entry name" value="Spore Coat Polysaccharide Biosynthesis Protein SpsA, Chain A"/>
    <property type="match status" value="2"/>
</dbReference>
<feature type="domain" description="Glycosyltransferase 2-like" evidence="4">
    <location>
        <begin position="4"/>
        <end position="163"/>
    </location>
</feature>
<dbReference type="Pfam" id="PF00535">
    <property type="entry name" value="Glycos_transf_2"/>
    <property type="match status" value="1"/>
</dbReference>
<name>A0A2M9CRX9_9BACT</name>
<dbReference type="AlphaFoldDB" id="A0A2M9CRX9"/>
<evidence type="ECO:0000256" key="3">
    <source>
        <dbReference type="ARBA" id="ARBA00022679"/>
    </source>
</evidence>
<comment type="caution">
    <text evidence="5">The sequence shown here is derived from an EMBL/GenBank/DDBJ whole genome shotgun (WGS) entry which is preliminary data.</text>
</comment>
<dbReference type="InterPro" id="IPR001173">
    <property type="entry name" value="Glyco_trans_2-like"/>
</dbReference>
<keyword evidence="6" id="KW-1185">Reference proteome</keyword>
<dbReference type="RefSeq" id="WP_100313392.1">
    <property type="nucleotide sequence ID" value="NZ_PGFG01000001.1"/>
</dbReference>
<comment type="similarity">
    <text evidence="1">Belongs to the glycosyltransferase 2 family.</text>
</comment>
<keyword evidence="2" id="KW-0328">Glycosyltransferase</keyword>
<evidence type="ECO:0000259" key="4">
    <source>
        <dbReference type="Pfam" id="PF00535"/>
    </source>
</evidence>
<dbReference type="InterPro" id="IPR050834">
    <property type="entry name" value="Glycosyltransf_2"/>
</dbReference>
<dbReference type="PANTHER" id="PTHR43685:SF5">
    <property type="entry name" value="GLYCOSYLTRANSFERASE EPSE-RELATED"/>
    <property type="match status" value="1"/>
</dbReference>
<sequence>MLFSIITVTYNRAKTLLRALNSVASQQFSDYEHLVIDGNSTDGTAELLREFAWHASALRYVCEPDQGVYDAINKGIRMARGEIIALLHADDFYADAYVLQRYAHAFETHDVDGVYSDLVYIANSPRLEQHEKTNTVIRYLPRRVRPALPYQQMGFSFPMGSAYARSTRTNSQGRHFIQGYPIIRNWVTHRTGQPDNRELLRLIQQGWMPPHPTLMVKRDVLLETGGYQTDKKIASDYEMILRLFLHQHIRTYYLPVTTYCMTMGGLSNGSLKNIIRKSWEDFQIMKQYHFRHPALSLAWKNISKIPQFFMR</sequence>
<evidence type="ECO:0000256" key="2">
    <source>
        <dbReference type="ARBA" id="ARBA00022676"/>
    </source>
</evidence>
<dbReference type="SUPFAM" id="SSF53448">
    <property type="entry name" value="Nucleotide-diphospho-sugar transferases"/>
    <property type="match status" value="1"/>
</dbReference>
<dbReference type="OrthoDB" id="9788101at2"/>
<proteinExistence type="inferred from homology"/>
<dbReference type="InterPro" id="IPR029044">
    <property type="entry name" value="Nucleotide-diphossugar_trans"/>
</dbReference>
<accession>A0A2M9CRX9</accession>
<evidence type="ECO:0000313" key="6">
    <source>
        <dbReference type="Proteomes" id="UP000230000"/>
    </source>
</evidence>
<dbReference type="PANTHER" id="PTHR43685">
    <property type="entry name" value="GLYCOSYLTRANSFERASE"/>
    <property type="match status" value="1"/>
</dbReference>
<dbReference type="CDD" id="cd06433">
    <property type="entry name" value="GT_2_WfgS_like"/>
    <property type="match status" value="1"/>
</dbReference>